<dbReference type="EMBL" id="JABBXH010000001">
    <property type="protein sequence ID" value="NMP30061.1"/>
    <property type="molecule type" value="Genomic_DNA"/>
</dbReference>
<organism evidence="2 3">
    <name type="scientific">Thalassotalea algicola</name>
    <dbReference type="NCBI Taxonomy" id="2716224"/>
    <lineage>
        <taxon>Bacteria</taxon>
        <taxon>Pseudomonadati</taxon>
        <taxon>Pseudomonadota</taxon>
        <taxon>Gammaproteobacteria</taxon>
        <taxon>Alteromonadales</taxon>
        <taxon>Colwelliaceae</taxon>
        <taxon>Thalassotalea</taxon>
    </lineage>
</organism>
<dbReference type="RefSeq" id="WP_169073410.1">
    <property type="nucleotide sequence ID" value="NZ_JABBXH010000001.1"/>
</dbReference>
<evidence type="ECO:0000256" key="1">
    <source>
        <dbReference type="SAM" id="Phobius"/>
    </source>
</evidence>
<reference evidence="2 3" key="1">
    <citation type="submission" date="2020-04" db="EMBL/GenBank/DDBJ databases">
        <title>Thalassotalea sp. M1531, isolated from the surface of marine red alga.</title>
        <authorList>
            <person name="Pang L."/>
            <person name="Lu D.-C."/>
        </authorList>
    </citation>
    <scope>NUCLEOTIDE SEQUENCE [LARGE SCALE GENOMIC DNA]</scope>
    <source>
        <strain evidence="2 3">M1531</strain>
    </source>
</reference>
<protein>
    <recommendedName>
        <fullName evidence="4">Tetratricopeptide repeat protein</fullName>
    </recommendedName>
</protein>
<keyword evidence="3" id="KW-1185">Reference proteome</keyword>
<dbReference type="InterPro" id="IPR011990">
    <property type="entry name" value="TPR-like_helical_dom_sf"/>
</dbReference>
<evidence type="ECO:0000313" key="3">
    <source>
        <dbReference type="Proteomes" id="UP000568664"/>
    </source>
</evidence>
<sequence length="285" mass="31641">MANTDEKLENLKGEVDALQIEVMSQRSPWFKNISIWVSIAALLFSFGTTVVSFKRTEMQDIQNTKSELRSILQRLTVLPTTQFELSKKYECDKNAIGFLGAQISQESTLLAKQAAYLAEKLPHDVISSTEYGSIALALQNAYQLNDAEKYYKLAKATSESVNDEVAALRGVANLKLLSGEVELGRMNFNEALKVFDNYPEHNTYTVSSTHIWTYLIWSTAEAGVGRLDFANIRLNEAQQIASQLMLSPGRNLLEGQIAQTKAQLNSSNKIKLANTASCKSELSVS</sequence>
<proteinExistence type="predicted"/>
<dbReference type="Gene3D" id="1.25.40.10">
    <property type="entry name" value="Tetratricopeptide repeat domain"/>
    <property type="match status" value="1"/>
</dbReference>
<evidence type="ECO:0000313" key="2">
    <source>
        <dbReference type="EMBL" id="NMP30061.1"/>
    </source>
</evidence>
<name>A0A7Y0LAG0_9GAMM</name>
<accession>A0A7Y0LAG0</accession>
<gene>
    <name evidence="2" type="ORF">HII17_00680</name>
</gene>
<evidence type="ECO:0008006" key="4">
    <source>
        <dbReference type="Google" id="ProtNLM"/>
    </source>
</evidence>
<keyword evidence="1" id="KW-0472">Membrane</keyword>
<dbReference type="Proteomes" id="UP000568664">
    <property type="component" value="Unassembled WGS sequence"/>
</dbReference>
<feature type="transmembrane region" description="Helical" evidence="1">
    <location>
        <begin position="33"/>
        <end position="53"/>
    </location>
</feature>
<dbReference type="AlphaFoldDB" id="A0A7Y0LAG0"/>
<comment type="caution">
    <text evidence="2">The sequence shown here is derived from an EMBL/GenBank/DDBJ whole genome shotgun (WGS) entry which is preliminary data.</text>
</comment>
<keyword evidence="1" id="KW-0812">Transmembrane</keyword>
<keyword evidence="1" id="KW-1133">Transmembrane helix</keyword>